<keyword evidence="1" id="KW-1133">Transmembrane helix</keyword>
<dbReference type="AlphaFoldDB" id="A0AAE1TZU4"/>
<keyword evidence="1" id="KW-0472">Membrane</keyword>
<dbReference type="Proteomes" id="UP001292094">
    <property type="component" value="Unassembled WGS sequence"/>
</dbReference>
<reference evidence="2" key="1">
    <citation type="submission" date="2023-11" db="EMBL/GenBank/DDBJ databases">
        <title>Genome assemblies of two species of porcelain crab, Petrolisthes cinctipes and Petrolisthes manimaculis (Anomura: Porcellanidae).</title>
        <authorList>
            <person name="Angst P."/>
        </authorList>
    </citation>
    <scope>NUCLEOTIDE SEQUENCE</scope>
    <source>
        <strain evidence="2">PB745_02</strain>
        <tissue evidence="2">Gill</tissue>
    </source>
</reference>
<keyword evidence="1" id="KW-0812">Transmembrane</keyword>
<evidence type="ECO:0000256" key="1">
    <source>
        <dbReference type="SAM" id="Phobius"/>
    </source>
</evidence>
<gene>
    <name evidence="2" type="ORF">Pmani_026728</name>
</gene>
<keyword evidence="3" id="KW-1185">Reference proteome</keyword>
<evidence type="ECO:0000313" key="3">
    <source>
        <dbReference type="Proteomes" id="UP001292094"/>
    </source>
</evidence>
<evidence type="ECO:0000313" key="2">
    <source>
        <dbReference type="EMBL" id="KAK4301115.1"/>
    </source>
</evidence>
<organism evidence="2 3">
    <name type="scientific">Petrolisthes manimaculis</name>
    <dbReference type="NCBI Taxonomy" id="1843537"/>
    <lineage>
        <taxon>Eukaryota</taxon>
        <taxon>Metazoa</taxon>
        <taxon>Ecdysozoa</taxon>
        <taxon>Arthropoda</taxon>
        <taxon>Crustacea</taxon>
        <taxon>Multicrustacea</taxon>
        <taxon>Malacostraca</taxon>
        <taxon>Eumalacostraca</taxon>
        <taxon>Eucarida</taxon>
        <taxon>Decapoda</taxon>
        <taxon>Pleocyemata</taxon>
        <taxon>Anomura</taxon>
        <taxon>Galatheoidea</taxon>
        <taxon>Porcellanidae</taxon>
        <taxon>Petrolisthes</taxon>
    </lineage>
</organism>
<dbReference type="EMBL" id="JAWZYT010002924">
    <property type="protein sequence ID" value="KAK4301115.1"/>
    <property type="molecule type" value="Genomic_DNA"/>
</dbReference>
<accession>A0AAE1TZU4</accession>
<sequence>MKFKVNNMSQLFRSKSDITRANRASDYSIALFRDTFEANLHHHHIPRPTTEHCWTLSRTTMMYCRSLVTLLVMVIVVVVGEASELPDRECCDSAPPPPPNYLTVTSTSTTSTPHPPTKGTYRNCINKFQYTEIKL</sequence>
<feature type="transmembrane region" description="Helical" evidence="1">
    <location>
        <begin position="62"/>
        <end position="80"/>
    </location>
</feature>
<name>A0AAE1TZU4_9EUCA</name>
<comment type="caution">
    <text evidence="2">The sequence shown here is derived from an EMBL/GenBank/DDBJ whole genome shotgun (WGS) entry which is preliminary data.</text>
</comment>
<proteinExistence type="predicted"/>
<protein>
    <submittedName>
        <fullName evidence="2">Uncharacterized protein</fullName>
    </submittedName>
</protein>